<evidence type="ECO:0000256" key="1">
    <source>
        <dbReference type="ARBA" id="ARBA00022737"/>
    </source>
</evidence>
<evidence type="ECO:0000313" key="4">
    <source>
        <dbReference type="Proteomes" id="UP000567179"/>
    </source>
</evidence>
<proteinExistence type="predicted"/>
<dbReference type="EMBL" id="JAACJJ010000030">
    <property type="protein sequence ID" value="KAF5318472.1"/>
    <property type="molecule type" value="Genomic_DNA"/>
</dbReference>
<dbReference type="PANTHER" id="PTHR10039">
    <property type="entry name" value="AMELOGENIN"/>
    <property type="match status" value="1"/>
</dbReference>
<sequence length="603" mass="67406">MASILSGASNITISGGTFAINQNHSSVTVHTSAFDKLSATAAHSALHDAPARTDGSRCYPHTRTNDLDHLERWAQGICDEGASVFWLHGGAGVGRSAIMQSLAELCATQGLTLGSFFFSRSDPTRNTAEVLIPTLAYQLAQLFPSAHDVLEPVMNYDPLIFKKSLQVQLLSLFVRPLQHLVQLGAISNNPQSPRVFLIDGLDECGDATQQQAIIQAVAAVCHEHSIPVKFIIASRPETSISTSFRWYKRANHVLGAISLSEDPNAKTDIRRFVKAELHEIHTLHPFHQMIPSDWPHFYDINRLVQKSSSHFIYASTAMKYIWSAKENPVRSLQVVLGLEISRTISPFPELDGLYHHILGSAAHRDAVFQILAHCLFARLPPSVGAVCMTLKCSPDDFFIYMADMTSLVDFPHDQAVLDLSQMVTLLHASLRDFLFDRPRSGLLYIDRAVYLASQLENCLQLLSSESRQKCNWLDWVGYVEDGADRYPELNEQVLETIMVCGHLATTQQVLQQYSLLGFNQCTLDYRNAHWPGDYYIYNRFDDLIKVLVAANSIKTPDGVQLFKSFLDDFFDILEAYICEERKPLAPAILPLMLLGYPAQAHNC</sequence>
<accession>A0A8H5BA79</accession>
<dbReference type="Pfam" id="PF24883">
    <property type="entry name" value="NPHP3_N"/>
    <property type="match status" value="1"/>
</dbReference>
<dbReference type="OrthoDB" id="3027122at2759"/>
<organism evidence="3 4">
    <name type="scientific">Psilocybe cf. subviscida</name>
    <dbReference type="NCBI Taxonomy" id="2480587"/>
    <lineage>
        <taxon>Eukaryota</taxon>
        <taxon>Fungi</taxon>
        <taxon>Dikarya</taxon>
        <taxon>Basidiomycota</taxon>
        <taxon>Agaricomycotina</taxon>
        <taxon>Agaricomycetes</taxon>
        <taxon>Agaricomycetidae</taxon>
        <taxon>Agaricales</taxon>
        <taxon>Agaricineae</taxon>
        <taxon>Strophariaceae</taxon>
        <taxon>Psilocybe</taxon>
    </lineage>
</organism>
<dbReference type="InterPro" id="IPR027417">
    <property type="entry name" value="P-loop_NTPase"/>
</dbReference>
<dbReference type="AlphaFoldDB" id="A0A8H5BA79"/>
<keyword evidence="1" id="KW-0677">Repeat</keyword>
<evidence type="ECO:0000259" key="2">
    <source>
        <dbReference type="Pfam" id="PF24883"/>
    </source>
</evidence>
<dbReference type="Gene3D" id="3.40.50.300">
    <property type="entry name" value="P-loop containing nucleotide triphosphate hydrolases"/>
    <property type="match status" value="1"/>
</dbReference>
<keyword evidence="4" id="KW-1185">Reference proteome</keyword>
<reference evidence="3 4" key="1">
    <citation type="journal article" date="2020" name="ISME J.">
        <title>Uncovering the hidden diversity of litter-decomposition mechanisms in mushroom-forming fungi.</title>
        <authorList>
            <person name="Floudas D."/>
            <person name="Bentzer J."/>
            <person name="Ahren D."/>
            <person name="Johansson T."/>
            <person name="Persson P."/>
            <person name="Tunlid A."/>
        </authorList>
    </citation>
    <scope>NUCLEOTIDE SEQUENCE [LARGE SCALE GENOMIC DNA]</scope>
    <source>
        <strain evidence="3 4">CBS 101986</strain>
    </source>
</reference>
<dbReference type="Proteomes" id="UP000567179">
    <property type="component" value="Unassembled WGS sequence"/>
</dbReference>
<evidence type="ECO:0000313" key="3">
    <source>
        <dbReference type="EMBL" id="KAF5318472.1"/>
    </source>
</evidence>
<comment type="caution">
    <text evidence="3">The sequence shown here is derived from an EMBL/GenBank/DDBJ whole genome shotgun (WGS) entry which is preliminary data.</text>
</comment>
<dbReference type="InterPro" id="IPR056884">
    <property type="entry name" value="NPHP3-like_N"/>
</dbReference>
<feature type="domain" description="Nephrocystin 3-like N-terminal" evidence="2">
    <location>
        <begin position="71"/>
        <end position="235"/>
    </location>
</feature>
<dbReference type="SUPFAM" id="SSF52540">
    <property type="entry name" value="P-loop containing nucleoside triphosphate hydrolases"/>
    <property type="match status" value="1"/>
</dbReference>
<protein>
    <recommendedName>
        <fullName evidence="2">Nephrocystin 3-like N-terminal domain-containing protein</fullName>
    </recommendedName>
</protein>
<gene>
    <name evidence="3" type="ORF">D9619_011019</name>
</gene>
<name>A0A8H5BA79_9AGAR</name>